<evidence type="ECO:0000313" key="1">
    <source>
        <dbReference type="EMBL" id="ARB06026.1"/>
    </source>
</evidence>
<reference evidence="1 2" key="1">
    <citation type="submission" date="2017-02" db="EMBL/GenBank/DDBJ databases">
        <title>Characterization and complete genome sequence of Yersinia bacteriophage, fHe-Yen9-01.</title>
        <authorList>
            <person name="Jun J.W."/>
            <person name="Wicklund A."/>
            <person name="Skurnik M."/>
        </authorList>
    </citation>
    <scope>NUCLEOTIDE SEQUENCE [LARGE SCALE GENOMIC DNA]</scope>
</reference>
<dbReference type="Proteomes" id="UP000222840">
    <property type="component" value="Segment"/>
</dbReference>
<dbReference type="EMBL" id="KY593455">
    <property type="protein sequence ID" value="ARB06026.1"/>
    <property type="molecule type" value="Genomic_DNA"/>
</dbReference>
<accession>A0A1V0DXY5</accession>
<protein>
    <submittedName>
        <fullName evidence="1">Uncharacterized protein</fullName>
    </submittedName>
</protein>
<proteinExistence type="predicted"/>
<gene>
    <name evidence="1" type="ORF">fHeYen901_253</name>
</gene>
<sequence length="121" mass="14066">MFKLIQEDVVQANWKLIINVPAPSIAEYNRAPAKYEKHLMVHGFYDIEVNSNDIWEADNGFRLRFKEGFKNNTVSVKVHVSRVSMLKHLALGNLRYNGHMLYIRGRFVKRGAEILFELSDS</sequence>
<organism evidence="1 2">
    <name type="scientific">Yersinia phage fHe-Yen9-01</name>
    <dbReference type="NCBI Taxonomy" id="1965363"/>
    <lineage>
        <taxon>Viruses</taxon>
        <taxon>Duplodnaviria</taxon>
        <taxon>Heunggongvirae</taxon>
        <taxon>Uroviricota</taxon>
        <taxon>Caudoviricetes</taxon>
        <taxon>Pantevenvirales</taxon>
        <taxon>Straboviridae</taxon>
        <taxon>Tevenvirinae</taxon>
        <taxon>Tegunavirus</taxon>
        <taxon>Tegunavirus fheyen901</taxon>
    </lineage>
</organism>
<evidence type="ECO:0000313" key="2">
    <source>
        <dbReference type="Proteomes" id="UP000222840"/>
    </source>
</evidence>
<keyword evidence="2" id="KW-1185">Reference proteome</keyword>
<name>A0A1V0DXY5_9CAUD</name>